<comment type="subcellular location">
    <subcellularLocation>
        <location evidence="1">Cell membrane</location>
        <topology evidence="1">Multi-pass membrane protein</topology>
    </subcellularLocation>
</comment>
<evidence type="ECO:0000256" key="3">
    <source>
        <dbReference type="ARBA" id="ARBA00022448"/>
    </source>
</evidence>
<evidence type="ECO:0000313" key="9">
    <source>
        <dbReference type="EMBL" id="ODC05259.1"/>
    </source>
</evidence>
<keyword evidence="3" id="KW-0813">Transport</keyword>
<keyword evidence="7 8" id="KW-0472">Membrane</keyword>
<dbReference type="PANTHER" id="PTHR34979:SF1">
    <property type="entry name" value="INNER MEMBRANE PROTEIN YGAZ"/>
    <property type="match status" value="1"/>
</dbReference>
<dbReference type="EMBL" id="MDTQ01000001">
    <property type="protein sequence ID" value="ODC05259.1"/>
    <property type="molecule type" value="Genomic_DNA"/>
</dbReference>
<feature type="transmembrane region" description="Helical" evidence="8">
    <location>
        <begin position="43"/>
        <end position="65"/>
    </location>
</feature>
<evidence type="ECO:0000256" key="7">
    <source>
        <dbReference type="ARBA" id="ARBA00023136"/>
    </source>
</evidence>
<dbReference type="OrthoDB" id="9803444at2"/>
<feature type="transmembrane region" description="Helical" evidence="8">
    <location>
        <begin position="118"/>
        <end position="142"/>
    </location>
</feature>
<dbReference type="Proteomes" id="UP000094291">
    <property type="component" value="Unassembled WGS sequence"/>
</dbReference>
<evidence type="ECO:0000256" key="2">
    <source>
        <dbReference type="ARBA" id="ARBA00010735"/>
    </source>
</evidence>
<feature type="transmembrane region" description="Helical" evidence="8">
    <location>
        <begin position="148"/>
        <end position="166"/>
    </location>
</feature>
<dbReference type="PANTHER" id="PTHR34979">
    <property type="entry name" value="INNER MEMBRANE PROTEIN YGAZ"/>
    <property type="match status" value="1"/>
</dbReference>
<evidence type="ECO:0000313" key="10">
    <source>
        <dbReference type="Proteomes" id="UP000094291"/>
    </source>
</evidence>
<dbReference type="AlphaFoldDB" id="A0A1E2VE36"/>
<keyword evidence="5 8" id="KW-0812">Transmembrane</keyword>
<evidence type="ECO:0000256" key="6">
    <source>
        <dbReference type="ARBA" id="ARBA00022989"/>
    </source>
</evidence>
<organism evidence="9 10">
    <name type="scientific">Terasakiispira papahanaumokuakeensis</name>
    <dbReference type="NCBI Taxonomy" id="197479"/>
    <lineage>
        <taxon>Bacteria</taxon>
        <taxon>Pseudomonadati</taxon>
        <taxon>Pseudomonadota</taxon>
        <taxon>Gammaproteobacteria</taxon>
        <taxon>Oceanospirillales</taxon>
        <taxon>Terasakiispira</taxon>
    </lineage>
</organism>
<protein>
    <submittedName>
        <fullName evidence="9">Branched-chain amino acid ABC transporter permease</fullName>
    </submittedName>
</protein>
<dbReference type="STRING" id="197479.BFW38_07000"/>
<dbReference type="Pfam" id="PF03591">
    <property type="entry name" value="AzlC"/>
    <property type="match status" value="1"/>
</dbReference>
<evidence type="ECO:0000256" key="4">
    <source>
        <dbReference type="ARBA" id="ARBA00022475"/>
    </source>
</evidence>
<keyword evidence="4" id="KW-1003">Cell membrane</keyword>
<keyword evidence="6 8" id="KW-1133">Transmembrane helix</keyword>
<comment type="caution">
    <text evidence="9">The sequence shown here is derived from an EMBL/GenBank/DDBJ whole genome shotgun (WGS) entry which is preliminary data.</text>
</comment>
<accession>A0A1E2VE36</accession>
<keyword evidence="10" id="KW-1185">Reference proteome</keyword>
<dbReference type="GO" id="GO:1903785">
    <property type="term" value="P:L-valine transmembrane transport"/>
    <property type="evidence" value="ECO:0007669"/>
    <property type="project" value="TreeGrafter"/>
</dbReference>
<proteinExistence type="inferred from homology"/>
<sequence length="219" mass="23855">MMPLSVAVVPWGVMVGAYGVASGLGAFNTQLLSLIVFAGTAQLVVIGMMASGLGLISILMTTALITSRHLLYSMALRERIAPLPWPWRYGLGFLLTDEFFVHCTKAQDSRAGTQADRWYMLGAGLSFYLVWNISTAIGIVAGHWLPDLAHWGLDFTVAAIFIAILFPNIQTWGTGFCVLLSMIIAVYCAANEMKLGLMIATISGMVLGYALDRWRESNQ</sequence>
<evidence type="ECO:0000256" key="1">
    <source>
        <dbReference type="ARBA" id="ARBA00004651"/>
    </source>
</evidence>
<evidence type="ECO:0000256" key="8">
    <source>
        <dbReference type="SAM" id="Phobius"/>
    </source>
</evidence>
<reference evidence="9 10" key="1">
    <citation type="submission" date="2016-08" db="EMBL/GenBank/DDBJ databases">
        <authorList>
            <person name="Seilhamer J.J."/>
        </authorList>
    </citation>
    <scope>NUCLEOTIDE SEQUENCE [LARGE SCALE GENOMIC DNA]</scope>
    <source>
        <strain evidence="9 10">PH27A</strain>
    </source>
</reference>
<name>A0A1E2VE36_9GAMM</name>
<gene>
    <name evidence="9" type="ORF">BFW38_07000</name>
</gene>
<evidence type="ECO:0000256" key="5">
    <source>
        <dbReference type="ARBA" id="ARBA00022692"/>
    </source>
</evidence>
<comment type="similarity">
    <text evidence="2">Belongs to the AzlC family.</text>
</comment>
<feature type="transmembrane region" description="Helical" evidence="8">
    <location>
        <begin position="195"/>
        <end position="211"/>
    </location>
</feature>
<dbReference type="GO" id="GO:0005886">
    <property type="term" value="C:plasma membrane"/>
    <property type="evidence" value="ECO:0007669"/>
    <property type="project" value="UniProtKB-SubCell"/>
</dbReference>
<dbReference type="InterPro" id="IPR011606">
    <property type="entry name" value="Brnchd-chn_aa_trnsp_permease"/>
</dbReference>